<dbReference type="PANTHER" id="PTHR46020">
    <property type="entry name" value="OSJNBB0059K02.9 PROTEIN"/>
    <property type="match status" value="1"/>
</dbReference>
<protein>
    <recommendedName>
        <fullName evidence="8">GDSL esterase/lipase</fullName>
    </recommendedName>
</protein>
<evidence type="ECO:0000313" key="7">
    <source>
        <dbReference type="Proteomes" id="UP001280121"/>
    </source>
</evidence>
<keyword evidence="5" id="KW-0812">Transmembrane</keyword>
<sequence length="375" mass="41829">MKLFFFFLIRCSSITLLASSLDIVLYIYISFLVAFDFMAETRAVLLKELLKHQGHGSLKKLFVFGDSYADTGNCKKSVSGSWKPPYGITFPGKPAGRFSDGRVLTDYVASYLGIESPIANYNWRKSVKRPQAMNGMNFAYGGTGVFNTLVNEPNMTTQVKFFQQLLEEKIYSRQDLINSSIALVSLAGNDYGTYVFQNGNLQDLPTFTKSIISQLVVNLKSIQNLGVQKIVVTAMEPMGCLPRLAVFSSYKNCNESWNSVSMFHNQILQQELQNLNNASNNSVFVTLDLYSAFMSALKRQANNSGNSEVRSSLEPCCVGVSDKYSCGSVDEKGEKKYKVCKSPELSMYWDNIHPTQSGWNAVFSALKSSSLPKLY</sequence>
<dbReference type="GO" id="GO:0016788">
    <property type="term" value="F:hydrolase activity, acting on ester bonds"/>
    <property type="evidence" value="ECO:0007669"/>
    <property type="project" value="InterPro"/>
</dbReference>
<keyword evidence="2" id="KW-0378">Hydrolase</keyword>
<dbReference type="GO" id="GO:0016042">
    <property type="term" value="P:lipid catabolic process"/>
    <property type="evidence" value="ECO:0007669"/>
    <property type="project" value="UniProtKB-KW"/>
</dbReference>
<accession>A0AAD9TE22</accession>
<dbReference type="Gene3D" id="3.40.50.1110">
    <property type="entry name" value="SGNH hydrolase"/>
    <property type="match status" value="1"/>
</dbReference>
<dbReference type="InterPro" id="IPR001087">
    <property type="entry name" value="GDSL"/>
</dbReference>
<feature type="transmembrane region" description="Helical" evidence="5">
    <location>
        <begin position="23"/>
        <end position="45"/>
    </location>
</feature>
<evidence type="ECO:0000313" key="6">
    <source>
        <dbReference type="EMBL" id="KAK2634241.1"/>
    </source>
</evidence>
<keyword evidence="5" id="KW-0472">Membrane</keyword>
<dbReference type="PANTHER" id="PTHR46020:SF4">
    <property type="entry name" value="OS04G0650200 PROTEIN"/>
    <property type="match status" value="1"/>
</dbReference>
<evidence type="ECO:0008006" key="8">
    <source>
        <dbReference type="Google" id="ProtNLM"/>
    </source>
</evidence>
<dbReference type="SUPFAM" id="SSF52266">
    <property type="entry name" value="SGNH hydrolase"/>
    <property type="match status" value="1"/>
</dbReference>
<organism evidence="6 7">
    <name type="scientific">Dipteronia dyeriana</name>
    <dbReference type="NCBI Taxonomy" id="168575"/>
    <lineage>
        <taxon>Eukaryota</taxon>
        <taxon>Viridiplantae</taxon>
        <taxon>Streptophyta</taxon>
        <taxon>Embryophyta</taxon>
        <taxon>Tracheophyta</taxon>
        <taxon>Spermatophyta</taxon>
        <taxon>Magnoliopsida</taxon>
        <taxon>eudicotyledons</taxon>
        <taxon>Gunneridae</taxon>
        <taxon>Pentapetalae</taxon>
        <taxon>rosids</taxon>
        <taxon>malvids</taxon>
        <taxon>Sapindales</taxon>
        <taxon>Sapindaceae</taxon>
        <taxon>Hippocastanoideae</taxon>
        <taxon>Acereae</taxon>
        <taxon>Dipteronia</taxon>
    </lineage>
</organism>
<dbReference type="Proteomes" id="UP001280121">
    <property type="component" value="Unassembled WGS sequence"/>
</dbReference>
<keyword evidence="3" id="KW-0442">Lipid degradation</keyword>
<reference evidence="6" key="1">
    <citation type="journal article" date="2023" name="Plant J.">
        <title>Genome sequences and population genomics provide insights into the demographic history, inbreeding, and mutation load of two 'living fossil' tree species of Dipteronia.</title>
        <authorList>
            <person name="Feng Y."/>
            <person name="Comes H.P."/>
            <person name="Chen J."/>
            <person name="Zhu S."/>
            <person name="Lu R."/>
            <person name="Zhang X."/>
            <person name="Li P."/>
            <person name="Qiu J."/>
            <person name="Olsen K.M."/>
            <person name="Qiu Y."/>
        </authorList>
    </citation>
    <scope>NUCLEOTIDE SEQUENCE</scope>
    <source>
        <strain evidence="6">KIB01</strain>
    </source>
</reference>
<evidence type="ECO:0000256" key="2">
    <source>
        <dbReference type="ARBA" id="ARBA00022801"/>
    </source>
</evidence>
<evidence type="ECO:0000256" key="5">
    <source>
        <dbReference type="SAM" id="Phobius"/>
    </source>
</evidence>
<dbReference type="AlphaFoldDB" id="A0AAD9TE22"/>
<dbReference type="EMBL" id="JANJYI010000009">
    <property type="protein sequence ID" value="KAK2634241.1"/>
    <property type="molecule type" value="Genomic_DNA"/>
</dbReference>
<evidence type="ECO:0000256" key="4">
    <source>
        <dbReference type="ARBA" id="ARBA00023098"/>
    </source>
</evidence>
<dbReference type="Pfam" id="PF00657">
    <property type="entry name" value="Lipase_GDSL"/>
    <property type="match status" value="1"/>
</dbReference>
<keyword evidence="7" id="KW-1185">Reference proteome</keyword>
<gene>
    <name evidence="6" type="ORF">Ddye_029033</name>
</gene>
<keyword evidence="5" id="KW-1133">Transmembrane helix</keyword>
<comment type="caution">
    <text evidence="6">The sequence shown here is derived from an EMBL/GenBank/DDBJ whole genome shotgun (WGS) entry which is preliminary data.</text>
</comment>
<dbReference type="InterPro" id="IPR036514">
    <property type="entry name" value="SGNH_hydro_sf"/>
</dbReference>
<comment type="similarity">
    <text evidence="1">Belongs to the 'GDSL' lipolytic enzyme family.</text>
</comment>
<proteinExistence type="inferred from homology"/>
<keyword evidence="4" id="KW-0443">Lipid metabolism</keyword>
<evidence type="ECO:0000256" key="3">
    <source>
        <dbReference type="ARBA" id="ARBA00022963"/>
    </source>
</evidence>
<evidence type="ECO:0000256" key="1">
    <source>
        <dbReference type="ARBA" id="ARBA00008668"/>
    </source>
</evidence>
<name>A0AAD9TE22_9ROSI</name>